<organism evidence="6 7">
    <name type="scientific">Polypedilum vanderplanki</name>
    <name type="common">Sleeping chironomid midge</name>
    <dbReference type="NCBI Taxonomy" id="319348"/>
    <lineage>
        <taxon>Eukaryota</taxon>
        <taxon>Metazoa</taxon>
        <taxon>Ecdysozoa</taxon>
        <taxon>Arthropoda</taxon>
        <taxon>Hexapoda</taxon>
        <taxon>Insecta</taxon>
        <taxon>Pterygota</taxon>
        <taxon>Neoptera</taxon>
        <taxon>Endopterygota</taxon>
        <taxon>Diptera</taxon>
        <taxon>Nematocera</taxon>
        <taxon>Chironomoidea</taxon>
        <taxon>Chironomidae</taxon>
        <taxon>Chironominae</taxon>
        <taxon>Polypedilum</taxon>
        <taxon>Polypedilum</taxon>
    </lineage>
</organism>
<evidence type="ECO:0000313" key="7">
    <source>
        <dbReference type="Proteomes" id="UP001107558"/>
    </source>
</evidence>
<dbReference type="EMBL" id="JADBJN010000002">
    <property type="protein sequence ID" value="KAG5678533.1"/>
    <property type="molecule type" value="Genomic_DNA"/>
</dbReference>
<dbReference type="PANTHER" id="PTHR13516:SF4">
    <property type="entry name" value="FI09323P"/>
    <property type="match status" value="1"/>
</dbReference>
<evidence type="ECO:0000313" key="6">
    <source>
        <dbReference type="EMBL" id="KAG5678533.1"/>
    </source>
</evidence>
<dbReference type="GO" id="GO:0003723">
    <property type="term" value="F:RNA binding"/>
    <property type="evidence" value="ECO:0007669"/>
    <property type="project" value="TreeGrafter"/>
</dbReference>
<feature type="domain" description="DNA/RNA-binding protein Alba-like" evidence="5">
    <location>
        <begin position="30"/>
        <end position="91"/>
    </location>
</feature>
<feature type="compositionally biased region" description="Low complexity" evidence="4">
    <location>
        <begin position="161"/>
        <end position="176"/>
    </location>
</feature>
<dbReference type="GO" id="GO:0005634">
    <property type="term" value="C:nucleus"/>
    <property type="evidence" value="ECO:0007669"/>
    <property type="project" value="UniProtKB-SubCell"/>
</dbReference>
<comment type="similarity">
    <text evidence="2">Belongs to the histone-like Alba family.</text>
</comment>
<evidence type="ECO:0000256" key="1">
    <source>
        <dbReference type="ARBA" id="ARBA00004123"/>
    </source>
</evidence>
<dbReference type="GO" id="GO:0000172">
    <property type="term" value="C:ribonuclease MRP complex"/>
    <property type="evidence" value="ECO:0007669"/>
    <property type="project" value="TreeGrafter"/>
</dbReference>
<evidence type="ECO:0000256" key="2">
    <source>
        <dbReference type="ARBA" id="ARBA00008018"/>
    </source>
</evidence>
<comment type="caution">
    <text evidence="6">The sequence shown here is derived from an EMBL/GenBank/DDBJ whole genome shotgun (WGS) entry which is preliminary data.</text>
</comment>
<gene>
    <name evidence="6" type="ORF">PVAND_008200</name>
</gene>
<feature type="region of interest" description="Disordered" evidence="4">
    <location>
        <begin position="157"/>
        <end position="213"/>
    </location>
</feature>
<dbReference type="InterPro" id="IPR036882">
    <property type="entry name" value="Alba-like_dom_sf"/>
</dbReference>
<dbReference type="OrthoDB" id="424402at2759"/>
<sequence length="213" mass="24569">MENYKKGRNVEEELSKEHIPIEVLPENFLWMHVKGGTKVSNVVEYAQNVLRSGEYTSIVWSGSGGGVPKTISCVEIMKRNFNLNQVTRLSYQKIEEFWDPLLNGLEQIVVTRRVPAIHILLTLDEIDPKITGHQKTNVPTKFWPSNKETHDNDYVFKQKRNNGNNNANSRGKGNQNYRQKNQNSAKKIGEETSQKRKNINKKNEDKSDLSYHD</sequence>
<keyword evidence="3" id="KW-0539">Nucleus</keyword>
<evidence type="ECO:0000256" key="4">
    <source>
        <dbReference type="SAM" id="MobiDB-lite"/>
    </source>
</evidence>
<dbReference type="Proteomes" id="UP001107558">
    <property type="component" value="Chromosome 2"/>
</dbReference>
<dbReference type="Pfam" id="PF01918">
    <property type="entry name" value="Alba"/>
    <property type="match status" value="1"/>
</dbReference>
<dbReference type="InterPro" id="IPR002775">
    <property type="entry name" value="DNA/RNA-bd_Alba-like"/>
</dbReference>
<dbReference type="PANTHER" id="PTHR13516">
    <property type="entry name" value="RIBONUCLEASE P SUBUNIT P25"/>
    <property type="match status" value="1"/>
</dbReference>
<evidence type="ECO:0000256" key="3">
    <source>
        <dbReference type="ARBA" id="ARBA00023242"/>
    </source>
</evidence>
<dbReference type="AlphaFoldDB" id="A0A9J6C9D6"/>
<evidence type="ECO:0000259" key="5">
    <source>
        <dbReference type="Pfam" id="PF01918"/>
    </source>
</evidence>
<dbReference type="InterPro" id="IPR051958">
    <property type="entry name" value="Alba-like_NAB"/>
</dbReference>
<reference evidence="6" key="1">
    <citation type="submission" date="2021-03" db="EMBL/GenBank/DDBJ databases">
        <title>Chromosome level genome of the anhydrobiotic midge Polypedilum vanderplanki.</title>
        <authorList>
            <person name="Yoshida Y."/>
            <person name="Kikawada T."/>
            <person name="Gusev O."/>
        </authorList>
    </citation>
    <scope>NUCLEOTIDE SEQUENCE</scope>
    <source>
        <strain evidence="6">NIAS01</strain>
        <tissue evidence="6">Whole body or cell culture</tissue>
    </source>
</reference>
<dbReference type="GO" id="GO:0001682">
    <property type="term" value="P:tRNA 5'-leader removal"/>
    <property type="evidence" value="ECO:0007669"/>
    <property type="project" value="TreeGrafter"/>
</dbReference>
<protein>
    <recommendedName>
        <fullName evidence="5">DNA/RNA-binding protein Alba-like domain-containing protein</fullName>
    </recommendedName>
</protein>
<keyword evidence="7" id="KW-1185">Reference proteome</keyword>
<name>A0A9J6C9D6_POLVA</name>
<dbReference type="Gene3D" id="3.30.110.20">
    <property type="entry name" value="Alba-like domain"/>
    <property type="match status" value="1"/>
</dbReference>
<dbReference type="SUPFAM" id="SSF82704">
    <property type="entry name" value="AlbA-like"/>
    <property type="match status" value="1"/>
</dbReference>
<accession>A0A9J6C9D6</accession>
<feature type="compositionally biased region" description="Basic and acidic residues" evidence="4">
    <location>
        <begin position="201"/>
        <end position="213"/>
    </location>
</feature>
<comment type="subcellular location">
    <subcellularLocation>
        <location evidence="1">Nucleus</location>
    </subcellularLocation>
</comment>
<proteinExistence type="inferred from homology"/>